<dbReference type="AlphaFoldDB" id="A0A7H9B4R5"/>
<evidence type="ECO:0000256" key="4">
    <source>
        <dbReference type="SAM" id="MobiDB-lite"/>
    </source>
</evidence>
<dbReference type="PANTHER" id="PTHR24113:SF12">
    <property type="entry name" value="RAN GTPASE-ACTIVATING PROTEIN 1"/>
    <property type="match status" value="1"/>
</dbReference>
<reference evidence="5 6" key="1">
    <citation type="submission" date="2020-07" db="EMBL/GenBank/DDBJ databases">
        <title>The yeast mating-type switching endonuclease HO is a domesticated member of an unorthodox homing genetic element family.</title>
        <authorList>
            <person name="Coughlan A.Y."/>
            <person name="Lombardi L."/>
            <person name="Braun-Galleani S."/>
            <person name="Martos A.R."/>
            <person name="Galeote V."/>
            <person name="Bigey F."/>
            <person name="Dequin S."/>
            <person name="Byrne K.P."/>
            <person name="Wolfe K.H."/>
        </authorList>
    </citation>
    <scope>NUCLEOTIDE SEQUENCE [LARGE SCALE GENOMIC DNA]</scope>
    <source>
        <strain evidence="5 6">NRRL Y-6702</strain>
    </source>
</reference>
<dbReference type="GO" id="GO:0005096">
    <property type="term" value="F:GTPase activator activity"/>
    <property type="evidence" value="ECO:0007669"/>
    <property type="project" value="UniProtKB-KW"/>
</dbReference>
<dbReference type="GO" id="GO:0005634">
    <property type="term" value="C:nucleus"/>
    <property type="evidence" value="ECO:0007669"/>
    <property type="project" value="TreeGrafter"/>
</dbReference>
<dbReference type="SMART" id="SM00368">
    <property type="entry name" value="LRR_RI"/>
    <property type="match status" value="5"/>
</dbReference>
<organism evidence="5 6">
    <name type="scientific">Zygotorulaspora mrakii</name>
    <name type="common">Zygosaccharomyces mrakii</name>
    <dbReference type="NCBI Taxonomy" id="42260"/>
    <lineage>
        <taxon>Eukaryota</taxon>
        <taxon>Fungi</taxon>
        <taxon>Dikarya</taxon>
        <taxon>Ascomycota</taxon>
        <taxon>Saccharomycotina</taxon>
        <taxon>Saccharomycetes</taxon>
        <taxon>Saccharomycetales</taxon>
        <taxon>Saccharomycetaceae</taxon>
        <taxon>Zygotorulaspora</taxon>
    </lineage>
</organism>
<dbReference type="PANTHER" id="PTHR24113">
    <property type="entry name" value="RAN GTPASE-ACTIVATING PROTEIN 1"/>
    <property type="match status" value="1"/>
</dbReference>
<evidence type="ECO:0000256" key="2">
    <source>
        <dbReference type="ARBA" id="ARBA00022614"/>
    </source>
</evidence>
<dbReference type="GO" id="GO:0006913">
    <property type="term" value="P:nucleocytoplasmic transport"/>
    <property type="evidence" value="ECO:0007669"/>
    <property type="project" value="TreeGrafter"/>
</dbReference>
<feature type="region of interest" description="Disordered" evidence="4">
    <location>
        <begin position="356"/>
        <end position="380"/>
    </location>
</feature>
<evidence type="ECO:0000313" key="5">
    <source>
        <dbReference type="EMBL" id="QLG73590.1"/>
    </source>
</evidence>
<keyword evidence="6" id="KW-1185">Reference proteome</keyword>
<dbReference type="GeneID" id="59237349"/>
<dbReference type="GO" id="GO:0031267">
    <property type="term" value="F:small GTPase binding"/>
    <property type="evidence" value="ECO:0007669"/>
    <property type="project" value="TreeGrafter"/>
</dbReference>
<dbReference type="KEGG" id="zmk:HG535_0F01000"/>
<evidence type="ECO:0000313" key="6">
    <source>
        <dbReference type="Proteomes" id="UP000509704"/>
    </source>
</evidence>
<keyword evidence="3" id="KW-0677">Repeat</keyword>
<evidence type="ECO:0008006" key="7">
    <source>
        <dbReference type="Google" id="ProtNLM"/>
    </source>
</evidence>
<proteinExistence type="predicted"/>
<keyword evidence="1" id="KW-0343">GTPase activation</keyword>
<evidence type="ECO:0000256" key="3">
    <source>
        <dbReference type="ARBA" id="ARBA00022737"/>
    </source>
</evidence>
<accession>A0A7H9B4R5</accession>
<dbReference type="GO" id="GO:0005829">
    <property type="term" value="C:cytosol"/>
    <property type="evidence" value="ECO:0007669"/>
    <property type="project" value="TreeGrafter"/>
</dbReference>
<gene>
    <name evidence="5" type="ORF">HG535_0F01000</name>
</gene>
<name>A0A7H9B4R5_ZYGMR</name>
<dbReference type="OrthoDB" id="184583at2759"/>
<evidence type="ECO:0000256" key="1">
    <source>
        <dbReference type="ARBA" id="ARBA00022468"/>
    </source>
</evidence>
<dbReference type="Proteomes" id="UP000509704">
    <property type="component" value="Chromosome 6"/>
</dbReference>
<sequence>MSALHFQPQHEPSQVYSIAGKALKLTSAEDIEPVIDELSKLSKCTKIDLSGNTIGVGASKALADFISKHDSVKDYVQEINFADLYTSRLVDEVVESLNSLLPALLSCNQLEILNLSDNAFGLRTIDILEKFISNAVHLKHLILSNNGMGPFAGERIGKALFHLSQNKLKSKEPMLETFICGRNRLENGSALYLALGLKSHGDGLKNVRLYQNGIRPKGVSTLIQYGLRFNKNLKVLDFQDNTFTKTASSFLAKNLPIWKLSLIELNLNDCLLKKDGCDEVFKVFQNDKFVNLEILKLEYNEMVQETVESSLLPALENGNLPNLKILEVNGNRLEEDSEALDTLQGLFTELELDDLEELDSEDEDEDEDEEEEDEAEKFEEIETEVLEKNLLELSINDLADNLSKTHI</sequence>
<dbReference type="InterPro" id="IPR032675">
    <property type="entry name" value="LRR_dom_sf"/>
</dbReference>
<dbReference type="Gene3D" id="3.80.10.10">
    <property type="entry name" value="Ribonuclease Inhibitor"/>
    <property type="match status" value="1"/>
</dbReference>
<dbReference type="EMBL" id="CP058609">
    <property type="protein sequence ID" value="QLG73590.1"/>
    <property type="molecule type" value="Genomic_DNA"/>
</dbReference>
<protein>
    <recommendedName>
        <fullName evidence="7">Ran GTPase-activating protein 1</fullName>
    </recommendedName>
</protein>
<dbReference type="GO" id="GO:0048471">
    <property type="term" value="C:perinuclear region of cytoplasm"/>
    <property type="evidence" value="ECO:0007669"/>
    <property type="project" value="TreeGrafter"/>
</dbReference>
<dbReference type="InterPro" id="IPR027038">
    <property type="entry name" value="RanGap"/>
</dbReference>
<dbReference type="RefSeq" id="XP_037145316.1">
    <property type="nucleotide sequence ID" value="XM_037289421.1"/>
</dbReference>
<keyword evidence="2" id="KW-0433">Leucine-rich repeat</keyword>
<dbReference type="SUPFAM" id="SSF52047">
    <property type="entry name" value="RNI-like"/>
    <property type="match status" value="1"/>
</dbReference>